<proteinExistence type="predicted"/>
<keyword evidence="1 3" id="KW-0378">Hydrolase</keyword>
<dbReference type="EMBL" id="JAGVWB010000032">
    <property type="protein sequence ID" value="MBS3058684.1"/>
    <property type="molecule type" value="Genomic_DNA"/>
</dbReference>
<reference evidence="4" key="3">
    <citation type="submission" date="2021-05" db="EMBL/GenBank/DDBJ databases">
        <title>Protein family content uncovers lineage relationships and bacterial pathway maintenance mechanisms in DPANN archaea.</title>
        <authorList>
            <person name="Castelle C.J."/>
            <person name="Meheust R."/>
            <person name="Jaffe A.L."/>
            <person name="Seitz K."/>
            <person name="Gong X."/>
            <person name="Baker B.J."/>
            <person name="Banfield J.F."/>
        </authorList>
    </citation>
    <scope>NUCLEOTIDE SEQUENCE</scope>
    <source>
        <strain evidence="4">RIFCSPLOWO2_01_FULL_43_13</strain>
    </source>
</reference>
<dbReference type="Gene3D" id="3.90.79.10">
    <property type="entry name" value="Nucleoside Triphosphate Pyrophosphohydrolase"/>
    <property type="match status" value="1"/>
</dbReference>
<dbReference type="Pfam" id="PF00293">
    <property type="entry name" value="NUDIX"/>
    <property type="match status" value="1"/>
</dbReference>
<dbReference type="PROSITE" id="PS51462">
    <property type="entry name" value="NUDIX"/>
    <property type="match status" value="1"/>
</dbReference>
<evidence type="ECO:0000313" key="3">
    <source>
        <dbReference type="EMBL" id="HIH21869.1"/>
    </source>
</evidence>
<dbReference type="Proteomes" id="UP000590964">
    <property type="component" value="Unassembled WGS sequence"/>
</dbReference>
<evidence type="ECO:0000259" key="2">
    <source>
        <dbReference type="PROSITE" id="PS51462"/>
    </source>
</evidence>
<organism evidence="3 5">
    <name type="scientific">Candidatus Iainarchaeum sp</name>
    <dbReference type="NCBI Taxonomy" id="3101447"/>
    <lineage>
        <taxon>Archaea</taxon>
        <taxon>Candidatus Iainarchaeota</taxon>
        <taxon>Candidatus Iainarchaeia</taxon>
        <taxon>Candidatus Iainarchaeales</taxon>
        <taxon>Candidatus Iainarchaeaceae</taxon>
        <taxon>Candidatus Iainarchaeum</taxon>
    </lineage>
</organism>
<dbReference type="Proteomes" id="UP000680185">
    <property type="component" value="Unassembled WGS sequence"/>
</dbReference>
<sequence length="166" mass="19267">MQKIQIKETENLGVGVLVFTENNKSKVKQYVDLKKRIILVVPIDGNDVYLLKEYRPLLDKIVWRLPAGTLKPKENPLKGAVRELREEAGLIPKKIALISHTEYMGWVKFPIYVYKANGVKKVKQKLDFYERIELKKVSKKEAIRIALKEMVEPHHSFALLKCLLEN</sequence>
<dbReference type="InterPro" id="IPR000086">
    <property type="entry name" value="NUDIX_hydrolase_dom"/>
</dbReference>
<dbReference type="CDD" id="cd03424">
    <property type="entry name" value="NUDIX_ADPRase_Nudt5_UGPPase_Nudt14"/>
    <property type="match status" value="1"/>
</dbReference>
<dbReference type="PROSITE" id="PS00893">
    <property type="entry name" value="NUDIX_BOX"/>
    <property type="match status" value="1"/>
</dbReference>
<dbReference type="EMBL" id="DUFW01000078">
    <property type="protein sequence ID" value="HIH21869.1"/>
    <property type="molecule type" value="Genomic_DNA"/>
</dbReference>
<dbReference type="SUPFAM" id="SSF55811">
    <property type="entry name" value="Nudix"/>
    <property type="match status" value="1"/>
</dbReference>
<gene>
    <name evidence="3" type="ORF">HA222_04405</name>
    <name evidence="4" type="ORF">J4478_04780</name>
</gene>
<reference evidence="5" key="1">
    <citation type="journal article" date="2020" name="bioRxiv">
        <title>A rank-normalized archaeal taxonomy based on genome phylogeny resolves widespread incomplete and uneven classifications.</title>
        <authorList>
            <person name="Rinke C."/>
            <person name="Chuvochina M."/>
            <person name="Mussig A.J."/>
            <person name="Chaumeil P.-A."/>
            <person name="Waite D.W."/>
            <person name="Whitman W.B."/>
            <person name="Parks D.H."/>
            <person name="Hugenholtz P."/>
        </authorList>
    </citation>
    <scope>NUCLEOTIDE SEQUENCE [LARGE SCALE GENOMIC DNA]</scope>
</reference>
<reference evidence="4" key="2">
    <citation type="submission" date="2021-03" db="EMBL/GenBank/DDBJ databases">
        <authorList>
            <person name="Jaffe A."/>
        </authorList>
    </citation>
    <scope>NUCLEOTIDE SEQUENCE</scope>
    <source>
        <strain evidence="4">RIFCSPLOWO2_01_FULL_43_13</strain>
    </source>
</reference>
<dbReference type="InterPro" id="IPR020084">
    <property type="entry name" value="NUDIX_hydrolase_CS"/>
</dbReference>
<name>A0A7J4JYY4_9ARCH</name>
<protein>
    <submittedName>
        <fullName evidence="3">NUDIX hydrolase</fullName>
    </submittedName>
</protein>
<evidence type="ECO:0000313" key="4">
    <source>
        <dbReference type="EMBL" id="MBS3058684.1"/>
    </source>
</evidence>
<dbReference type="InterPro" id="IPR015797">
    <property type="entry name" value="NUDIX_hydrolase-like_dom_sf"/>
</dbReference>
<comment type="caution">
    <text evidence="3">The sequence shown here is derived from an EMBL/GenBank/DDBJ whole genome shotgun (WGS) entry which is preliminary data.</text>
</comment>
<feature type="domain" description="Nudix hydrolase" evidence="2">
    <location>
        <begin position="33"/>
        <end position="165"/>
    </location>
</feature>
<evidence type="ECO:0000313" key="5">
    <source>
        <dbReference type="Proteomes" id="UP000590964"/>
    </source>
</evidence>
<dbReference type="AlphaFoldDB" id="A0A7J4JYY4"/>
<dbReference type="GO" id="GO:0016787">
    <property type="term" value="F:hydrolase activity"/>
    <property type="evidence" value="ECO:0007669"/>
    <property type="project" value="UniProtKB-KW"/>
</dbReference>
<accession>A0A7J4JYY4</accession>
<evidence type="ECO:0000256" key="1">
    <source>
        <dbReference type="ARBA" id="ARBA00022801"/>
    </source>
</evidence>